<dbReference type="PANTHER" id="PTHR13135">
    <property type="entry name" value="CYTOSOLIC RESINIFERATOXIN BINDING PROTEIN RBP-26"/>
    <property type="match status" value="1"/>
</dbReference>
<evidence type="ECO:0000256" key="9">
    <source>
        <dbReference type="ARBA" id="ARBA00023242"/>
    </source>
</evidence>
<keyword evidence="7" id="KW-0694">RNA-binding</keyword>
<feature type="compositionally biased region" description="Basic residues" evidence="11">
    <location>
        <begin position="151"/>
        <end position="160"/>
    </location>
</feature>
<dbReference type="Pfam" id="PF10258">
    <property type="entry name" value="PHAX_RNA-bd"/>
    <property type="match status" value="1"/>
</dbReference>
<comment type="caution">
    <text evidence="13">The sequence shown here is derived from an EMBL/GenBank/DDBJ whole genome shotgun (WGS) entry which is preliminary data.</text>
</comment>
<dbReference type="Proteomes" id="UP000265515">
    <property type="component" value="Unassembled WGS sequence"/>
</dbReference>
<dbReference type="STRING" id="69332.A0A388LKT4"/>
<evidence type="ECO:0000256" key="6">
    <source>
        <dbReference type="ARBA" id="ARBA00022490"/>
    </source>
</evidence>
<name>A0A388LKT4_CHABU</name>
<dbReference type="EMBL" id="BFEA01000423">
    <property type="protein sequence ID" value="GBG82929.1"/>
    <property type="molecule type" value="Genomic_DNA"/>
</dbReference>
<dbReference type="InterPro" id="IPR019385">
    <property type="entry name" value="PHAX_RNA-binding_domain"/>
</dbReference>
<keyword evidence="6" id="KW-0963">Cytoplasm</keyword>
<feature type="compositionally biased region" description="Basic residues" evidence="11">
    <location>
        <begin position="254"/>
        <end position="265"/>
    </location>
</feature>
<evidence type="ECO:0000313" key="13">
    <source>
        <dbReference type="EMBL" id="GBG82929.1"/>
    </source>
</evidence>
<feature type="region of interest" description="Disordered" evidence="11">
    <location>
        <begin position="360"/>
        <end position="451"/>
    </location>
</feature>
<dbReference type="PANTHER" id="PTHR13135:SF0">
    <property type="entry name" value="PHOSPHORYLATED ADAPTER RNA EXPORT PROTEIN"/>
    <property type="match status" value="1"/>
</dbReference>
<evidence type="ECO:0000256" key="10">
    <source>
        <dbReference type="ARBA" id="ARBA00030834"/>
    </source>
</evidence>
<gene>
    <name evidence="13" type="ORF">CBR_g36456</name>
</gene>
<feature type="compositionally biased region" description="Acidic residues" evidence="11">
    <location>
        <begin position="427"/>
        <end position="446"/>
    </location>
</feature>
<evidence type="ECO:0000256" key="1">
    <source>
        <dbReference type="ARBA" id="ARBA00004123"/>
    </source>
</evidence>
<dbReference type="GO" id="GO:0006408">
    <property type="term" value="P:snRNA export from nucleus"/>
    <property type="evidence" value="ECO:0007669"/>
    <property type="project" value="InterPro"/>
</dbReference>
<feature type="compositionally biased region" description="Basic and acidic residues" evidence="11">
    <location>
        <begin position="132"/>
        <end position="146"/>
    </location>
</feature>
<evidence type="ECO:0000256" key="7">
    <source>
        <dbReference type="ARBA" id="ARBA00022884"/>
    </source>
</evidence>
<reference evidence="13 14" key="1">
    <citation type="journal article" date="2018" name="Cell">
        <title>The Chara Genome: Secondary Complexity and Implications for Plant Terrestrialization.</title>
        <authorList>
            <person name="Nishiyama T."/>
            <person name="Sakayama H."/>
            <person name="Vries J.D."/>
            <person name="Buschmann H."/>
            <person name="Saint-Marcoux D."/>
            <person name="Ullrich K.K."/>
            <person name="Haas F.B."/>
            <person name="Vanderstraeten L."/>
            <person name="Becker D."/>
            <person name="Lang D."/>
            <person name="Vosolsobe S."/>
            <person name="Rombauts S."/>
            <person name="Wilhelmsson P.K.I."/>
            <person name="Janitza P."/>
            <person name="Kern R."/>
            <person name="Heyl A."/>
            <person name="Rumpler F."/>
            <person name="Villalobos L.I.A.C."/>
            <person name="Clay J.M."/>
            <person name="Skokan R."/>
            <person name="Toyoda A."/>
            <person name="Suzuki Y."/>
            <person name="Kagoshima H."/>
            <person name="Schijlen E."/>
            <person name="Tajeshwar N."/>
            <person name="Catarino B."/>
            <person name="Hetherington A.J."/>
            <person name="Saltykova A."/>
            <person name="Bonnot C."/>
            <person name="Breuninger H."/>
            <person name="Symeonidi A."/>
            <person name="Radhakrishnan G.V."/>
            <person name="Van Nieuwerburgh F."/>
            <person name="Deforce D."/>
            <person name="Chang C."/>
            <person name="Karol K.G."/>
            <person name="Hedrich R."/>
            <person name="Ulvskov P."/>
            <person name="Glockner G."/>
            <person name="Delwiche C.F."/>
            <person name="Petrasek J."/>
            <person name="Van de Peer Y."/>
            <person name="Friml J."/>
            <person name="Beilby M."/>
            <person name="Dolan L."/>
            <person name="Kohara Y."/>
            <person name="Sugano S."/>
            <person name="Fujiyama A."/>
            <person name="Delaux P.-M."/>
            <person name="Quint M."/>
            <person name="TheiBen G."/>
            <person name="Hagemann M."/>
            <person name="Harholt J."/>
            <person name="Dunand C."/>
            <person name="Zachgo S."/>
            <person name="Langdale J."/>
            <person name="Maumus F."/>
            <person name="Straeten D.V.D."/>
            <person name="Gould S.B."/>
            <person name="Rensing S.A."/>
        </authorList>
    </citation>
    <scope>NUCLEOTIDE SEQUENCE [LARGE SCALE GENOMIC DNA]</scope>
    <source>
        <strain evidence="13 14">S276</strain>
    </source>
</reference>
<dbReference type="Gene3D" id="1.10.10.1440">
    <property type="entry name" value="PHAX RNA-binding domain"/>
    <property type="match status" value="1"/>
</dbReference>
<dbReference type="OrthoDB" id="20573at2759"/>
<evidence type="ECO:0000256" key="2">
    <source>
        <dbReference type="ARBA" id="ARBA00004496"/>
    </source>
</evidence>
<proteinExistence type="inferred from homology"/>
<evidence type="ECO:0000256" key="3">
    <source>
        <dbReference type="ARBA" id="ARBA00006094"/>
    </source>
</evidence>
<dbReference type="InterPro" id="IPR038092">
    <property type="entry name" value="PHAX_RNA-binding_sf"/>
</dbReference>
<dbReference type="Gramene" id="GBG82929">
    <property type="protein sequence ID" value="GBG82929"/>
    <property type="gene ID" value="CBR_g36456"/>
</dbReference>
<comment type="similarity">
    <text evidence="3">Belongs to the PHAX family.</text>
</comment>
<protein>
    <recommendedName>
        <fullName evidence="4">Phosphorylated adapter RNA export protein</fullName>
    </recommendedName>
    <alternativeName>
        <fullName evidence="10">RNA U small nuclear RNA export adapter protein</fullName>
    </alternativeName>
</protein>
<keyword evidence="5" id="KW-0813">Transport</keyword>
<dbReference type="GO" id="GO:0005634">
    <property type="term" value="C:nucleus"/>
    <property type="evidence" value="ECO:0007669"/>
    <property type="project" value="UniProtKB-SubCell"/>
</dbReference>
<feature type="region of interest" description="Disordered" evidence="11">
    <location>
        <begin position="132"/>
        <end position="160"/>
    </location>
</feature>
<evidence type="ECO:0000313" key="14">
    <source>
        <dbReference type="Proteomes" id="UP000265515"/>
    </source>
</evidence>
<dbReference type="GO" id="GO:0003723">
    <property type="term" value="F:RNA binding"/>
    <property type="evidence" value="ECO:0007669"/>
    <property type="project" value="UniProtKB-KW"/>
</dbReference>
<organism evidence="13 14">
    <name type="scientific">Chara braunii</name>
    <name type="common">Braun's stonewort</name>
    <dbReference type="NCBI Taxonomy" id="69332"/>
    <lineage>
        <taxon>Eukaryota</taxon>
        <taxon>Viridiplantae</taxon>
        <taxon>Streptophyta</taxon>
        <taxon>Charophyceae</taxon>
        <taxon>Charales</taxon>
        <taxon>Characeae</taxon>
        <taxon>Chara</taxon>
    </lineage>
</organism>
<dbReference type="GO" id="GO:0005737">
    <property type="term" value="C:cytoplasm"/>
    <property type="evidence" value="ECO:0007669"/>
    <property type="project" value="UniProtKB-SubCell"/>
</dbReference>
<feature type="region of interest" description="Disordered" evidence="11">
    <location>
        <begin position="1"/>
        <end position="55"/>
    </location>
</feature>
<feature type="compositionally biased region" description="Basic and acidic residues" evidence="11">
    <location>
        <begin position="266"/>
        <end position="303"/>
    </location>
</feature>
<sequence>MEKQNGSGRGADEGNPCEGGSTQEDSYGAEPMDIDEEWEWSYDSGDDNDFARESEFEREKDVVHVATSCAGHVALQEEDPDETTRPDCAITTDEQNAAKSLPATNGIDEIDELIKGAKRKITRIVWDRSNGIRDDNSAGDGHRERSSAYSKKNKKRRRKPQKFNIDKFVKDTCWRLQEKKFFLVWRLVDLIGVRGVQELIKEVEAIEAAGGQMTAAGDRRRTPGGVMWNVLKGRMDPAEYKELMAPEVEAKKELKKKQSRCKRTRMAVDRRGTDDPIDATHGEKGVEEENGERRSESVWKRISEPNGMSPEEVRRETHSSSRWSASRVDPIRAGQKGERDQDLPERWECVRGDSTRTKVRKEVLQDRQAYSEGDETEEMQHVESPGLVDAGPAEYEGPPHDPTTPMPAAREVHDAVRAASDQGLSGGDEDGEFREEEEGEFCDEAPPEPSETLVPINAVLERSIADKISADLRPKEDWQIAWAEAVRQPATISEDGKVSQSVQ</sequence>
<feature type="region of interest" description="Disordered" evidence="11">
    <location>
        <begin position="254"/>
        <end position="347"/>
    </location>
</feature>
<evidence type="ECO:0000259" key="12">
    <source>
        <dbReference type="Pfam" id="PF10258"/>
    </source>
</evidence>
<evidence type="ECO:0000256" key="11">
    <source>
        <dbReference type="SAM" id="MobiDB-lite"/>
    </source>
</evidence>
<feature type="domain" description="Phosphorylated adapter RNA export protein RNA-binding" evidence="12">
    <location>
        <begin position="168"/>
        <end position="247"/>
    </location>
</feature>
<evidence type="ECO:0000256" key="4">
    <source>
        <dbReference type="ARBA" id="ARBA00016856"/>
    </source>
</evidence>
<feature type="compositionally biased region" description="Acidic residues" evidence="11">
    <location>
        <begin position="32"/>
        <end position="48"/>
    </location>
</feature>
<accession>A0A388LKT4</accession>
<evidence type="ECO:0000256" key="5">
    <source>
        <dbReference type="ARBA" id="ARBA00022448"/>
    </source>
</evidence>
<keyword evidence="9" id="KW-0539">Nucleus</keyword>
<dbReference type="InterPro" id="IPR039047">
    <property type="entry name" value="PHAX"/>
</dbReference>
<dbReference type="GO" id="GO:0015031">
    <property type="term" value="P:protein transport"/>
    <property type="evidence" value="ECO:0007669"/>
    <property type="project" value="UniProtKB-KW"/>
</dbReference>
<keyword evidence="8" id="KW-0653">Protein transport</keyword>
<evidence type="ECO:0000256" key="8">
    <source>
        <dbReference type="ARBA" id="ARBA00022927"/>
    </source>
</evidence>
<comment type="subcellular location">
    <subcellularLocation>
        <location evidence="2">Cytoplasm</location>
    </subcellularLocation>
    <subcellularLocation>
        <location evidence="1">Nucleus</location>
    </subcellularLocation>
</comment>
<dbReference type="AlphaFoldDB" id="A0A388LKT4"/>
<feature type="compositionally biased region" description="Basic and acidic residues" evidence="11">
    <location>
        <begin position="335"/>
        <end position="347"/>
    </location>
</feature>
<keyword evidence="14" id="KW-1185">Reference proteome</keyword>